<sequence length="160" mass="17558">MSKPNIFIFVYVIVGAAIVTGMMALASFIHRYYKNSSRKVPSDSTNCSGEIVISQNILGALDTRQSLSSNTVVILPFWVDHDTNNAAFIQSFIIDSTGPESAATEFEHSTETLELDLPLPVYSTVEQPPEYSASERNERNVSLESGVAIMPVPPTYEHSV</sequence>
<accession>A0ABR2VRG1</accession>
<evidence type="ECO:0000313" key="3">
    <source>
        <dbReference type="Proteomes" id="UP001479436"/>
    </source>
</evidence>
<gene>
    <name evidence="2" type="ORF">K7432_013116</name>
</gene>
<keyword evidence="3" id="KW-1185">Reference proteome</keyword>
<reference evidence="2 3" key="1">
    <citation type="submission" date="2023-04" db="EMBL/GenBank/DDBJ databases">
        <title>Genome of Basidiobolus ranarum AG-B5.</title>
        <authorList>
            <person name="Stajich J.E."/>
            <person name="Carter-House D."/>
            <person name="Gryganskyi A."/>
        </authorList>
    </citation>
    <scope>NUCLEOTIDE SEQUENCE [LARGE SCALE GENOMIC DNA]</scope>
    <source>
        <strain evidence="2 3">AG-B5</strain>
    </source>
</reference>
<organism evidence="2 3">
    <name type="scientific">Basidiobolus ranarum</name>
    <dbReference type="NCBI Taxonomy" id="34480"/>
    <lineage>
        <taxon>Eukaryota</taxon>
        <taxon>Fungi</taxon>
        <taxon>Fungi incertae sedis</taxon>
        <taxon>Zoopagomycota</taxon>
        <taxon>Entomophthoromycotina</taxon>
        <taxon>Basidiobolomycetes</taxon>
        <taxon>Basidiobolales</taxon>
        <taxon>Basidiobolaceae</taxon>
        <taxon>Basidiobolus</taxon>
    </lineage>
</organism>
<comment type="caution">
    <text evidence="2">The sequence shown here is derived from an EMBL/GenBank/DDBJ whole genome shotgun (WGS) entry which is preliminary data.</text>
</comment>
<proteinExistence type="predicted"/>
<feature type="transmembrane region" description="Helical" evidence="1">
    <location>
        <begin position="6"/>
        <end position="29"/>
    </location>
</feature>
<evidence type="ECO:0000313" key="2">
    <source>
        <dbReference type="EMBL" id="KAK9695144.1"/>
    </source>
</evidence>
<protein>
    <submittedName>
        <fullName evidence="2">Uncharacterized protein</fullName>
    </submittedName>
</protein>
<name>A0ABR2VRG1_9FUNG</name>
<dbReference type="EMBL" id="JASJQH010008113">
    <property type="protein sequence ID" value="KAK9695144.1"/>
    <property type="molecule type" value="Genomic_DNA"/>
</dbReference>
<evidence type="ECO:0000256" key="1">
    <source>
        <dbReference type="SAM" id="Phobius"/>
    </source>
</evidence>
<keyword evidence="1" id="KW-0812">Transmembrane</keyword>
<dbReference type="Proteomes" id="UP001479436">
    <property type="component" value="Unassembled WGS sequence"/>
</dbReference>
<keyword evidence="1" id="KW-0472">Membrane</keyword>
<keyword evidence="1" id="KW-1133">Transmembrane helix</keyword>